<dbReference type="RefSeq" id="XP_001588312.1">
    <property type="nucleotide sequence ID" value="XM_001588262.1"/>
</dbReference>
<name>A7EZJ2_SCLS1</name>
<dbReference type="KEGG" id="ssl:SS1G_10759"/>
<dbReference type="AlphaFoldDB" id="A7EZJ2"/>
<evidence type="ECO:0000313" key="2">
    <source>
        <dbReference type="Proteomes" id="UP000001312"/>
    </source>
</evidence>
<reference evidence="2" key="1">
    <citation type="journal article" date="2011" name="PLoS Genet.">
        <title>Genomic analysis of the necrotrophic fungal pathogens Sclerotinia sclerotiorum and Botrytis cinerea.</title>
        <authorList>
            <person name="Amselem J."/>
            <person name="Cuomo C.A."/>
            <person name="van Kan J.A."/>
            <person name="Viaud M."/>
            <person name="Benito E.P."/>
            <person name="Couloux A."/>
            <person name="Coutinho P.M."/>
            <person name="de Vries R.P."/>
            <person name="Dyer P.S."/>
            <person name="Fillinger S."/>
            <person name="Fournier E."/>
            <person name="Gout L."/>
            <person name="Hahn M."/>
            <person name="Kohn L."/>
            <person name="Lapalu N."/>
            <person name="Plummer K.M."/>
            <person name="Pradier J.M."/>
            <person name="Quevillon E."/>
            <person name="Sharon A."/>
            <person name="Simon A."/>
            <person name="ten Have A."/>
            <person name="Tudzynski B."/>
            <person name="Tudzynski P."/>
            <person name="Wincker P."/>
            <person name="Andrew M."/>
            <person name="Anthouard V."/>
            <person name="Beever R.E."/>
            <person name="Beffa R."/>
            <person name="Benoit I."/>
            <person name="Bouzid O."/>
            <person name="Brault B."/>
            <person name="Chen Z."/>
            <person name="Choquer M."/>
            <person name="Collemare J."/>
            <person name="Cotton P."/>
            <person name="Danchin E.G."/>
            <person name="Da Silva C."/>
            <person name="Gautier A."/>
            <person name="Giraud C."/>
            <person name="Giraud T."/>
            <person name="Gonzalez C."/>
            <person name="Grossetete S."/>
            <person name="Guldener U."/>
            <person name="Henrissat B."/>
            <person name="Howlett B.J."/>
            <person name="Kodira C."/>
            <person name="Kretschmer M."/>
            <person name="Lappartient A."/>
            <person name="Leroch M."/>
            <person name="Levis C."/>
            <person name="Mauceli E."/>
            <person name="Neuveglise C."/>
            <person name="Oeser B."/>
            <person name="Pearson M."/>
            <person name="Poulain J."/>
            <person name="Poussereau N."/>
            <person name="Quesneville H."/>
            <person name="Rascle C."/>
            <person name="Schumacher J."/>
            <person name="Segurens B."/>
            <person name="Sexton A."/>
            <person name="Silva E."/>
            <person name="Sirven C."/>
            <person name="Soanes D.M."/>
            <person name="Talbot N.J."/>
            <person name="Templeton M."/>
            <person name="Yandava C."/>
            <person name="Yarden O."/>
            <person name="Zeng Q."/>
            <person name="Rollins J.A."/>
            <person name="Lebrun M.H."/>
            <person name="Dickman M."/>
        </authorList>
    </citation>
    <scope>NUCLEOTIDE SEQUENCE [LARGE SCALE GENOMIC DNA]</scope>
    <source>
        <strain evidence="2">ATCC 18683 / 1980 / Ss-1</strain>
    </source>
</reference>
<dbReference type="Proteomes" id="UP000001312">
    <property type="component" value="Unassembled WGS sequence"/>
</dbReference>
<dbReference type="EMBL" id="CH476636">
    <property type="protein sequence ID" value="EDN94884.1"/>
    <property type="molecule type" value="Genomic_DNA"/>
</dbReference>
<dbReference type="GeneID" id="5484566"/>
<organism evidence="1 2">
    <name type="scientific">Sclerotinia sclerotiorum (strain ATCC 18683 / 1980 / Ss-1)</name>
    <name type="common">White mold</name>
    <name type="synonym">Whetzelinia sclerotiorum</name>
    <dbReference type="NCBI Taxonomy" id="665079"/>
    <lineage>
        <taxon>Eukaryota</taxon>
        <taxon>Fungi</taxon>
        <taxon>Dikarya</taxon>
        <taxon>Ascomycota</taxon>
        <taxon>Pezizomycotina</taxon>
        <taxon>Leotiomycetes</taxon>
        <taxon>Helotiales</taxon>
        <taxon>Sclerotiniaceae</taxon>
        <taxon>Sclerotinia</taxon>
    </lineage>
</organism>
<evidence type="ECO:0000313" key="1">
    <source>
        <dbReference type="EMBL" id="EDN94884.1"/>
    </source>
</evidence>
<sequence>MASLPPYPLTANGKEDRCYRRMHCYFLATFREASAATKMKNFKPLVG</sequence>
<accession>A7EZJ2</accession>
<gene>
    <name evidence="1" type="ORF">SS1G_10759</name>
</gene>
<proteinExistence type="predicted"/>
<dbReference type="InParanoid" id="A7EZJ2"/>
<keyword evidence="2" id="KW-1185">Reference proteome</keyword>
<protein>
    <submittedName>
        <fullName evidence="1">Uncharacterized protein</fullName>
    </submittedName>
</protein>